<keyword evidence="2 5" id="KW-0812">Transmembrane</keyword>
<feature type="domain" description="Major facilitator superfamily (MFS) profile" evidence="6">
    <location>
        <begin position="19"/>
        <end position="398"/>
    </location>
</feature>
<dbReference type="EMBL" id="SJKC01000003">
    <property type="protein sequence ID" value="TCC36089.1"/>
    <property type="molecule type" value="Genomic_DNA"/>
</dbReference>
<dbReference type="InterPro" id="IPR020846">
    <property type="entry name" value="MFS_dom"/>
</dbReference>
<feature type="transmembrane region" description="Helical" evidence="5">
    <location>
        <begin position="252"/>
        <end position="273"/>
    </location>
</feature>
<feature type="transmembrane region" description="Helical" evidence="5">
    <location>
        <begin position="53"/>
        <end position="73"/>
    </location>
</feature>
<dbReference type="AlphaFoldDB" id="A0A4R0ISF8"/>
<keyword evidence="4 5" id="KW-0472">Membrane</keyword>
<dbReference type="Gene3D" id="1.20.1250.20">
    <property type="entry name" value="MFS general substrate transporter like domains"/>
    <property type="match status" value="2"/>
</dbReference>
<dbReference type="RefSeq" id="WP_131459710.1">
    <property type="nucleotide sequence ID" value="NZ_SJJY01000001.1"/>
</dbReference>
<feature type="transmembrane region" description="Helical" evidence="5">
    <location>
        <begin position="20"/>
        <end position="47"/>
    </location>
</feature>
<evidence type="ECO:0000313" key="10">
    <source>
        <dbReference type="Proteomes" id="UP000294225"/>
    </source>
</evidence>
<feature type="transmembrane region" description="Helical" evidence="5">
    <location>
        <begin position="179"/>
        <end position="198"/>
    </location>
</feature>
<dbReference type="GO" id="GO:0022857">
    <property type="term" value="F:transmembrane transporter activity"/>
    <property type="evidence" value="ECO:0007669"/>
    <property type="project" value="InterPro"/>
</dbReference>
<proteinExistence type="predicted"/>
<evidence type="ECO:0000256" key="5">
    <source>
        <dbReference type="SAM" id="Phobius"/>
    </source>
</evidence>
<dbReference type="GO" id="GO:0005886">
    <property type="term" value="C:plasma membrane"/>
    <property type="evidence" value="ECO:0007669"/>
    <property type="project" value="UniProtKB-SubCell"/>
</dbReference>
<accession>A0A4R0ISF8</accession>
<dbReference type="SUPFAM" id="SSF103473">
    <property type="entry name" value="MFS general substrate transporter"/>
    <property type="match status" value="1"/>
</dbReference>
<dbReference type="InterPro" id="IPR036259">
    <property type="entry name" value="MFS_trans_sf"/>
</dbReference>
<keyword evidence="9" id="KW-1185">Reference proteome</keyword>
<feature type="transmembrane region" description="Helical" evidence="5">
    <location>
        <begin position="285"/>
        <end position="302"/>
    </location>
</feature>
<evidence type="ECO:0000256" key="1">
    <source>
        <dbReference type="ARBA" id="ARBA00004651"/>
    </source>
</evidence>
<feature type="transmembrane region" description="Helical" evidence="5">
    <location>
        <begin position="152"/>
        <end position="173"/>
    </location>
</feature>
<evidence type="ECO:0000313" key="7">
    <source>
        <dbReference type="EMBL" id="TCC27060.1"/>
    </source>
</evidence>
<dbReference type="PROSITE" id="PS50850">
    <property type="entry name" value="MFS"/>
    <property type="match status" value="1"/>
</dbReference>
<name>A0A4R0ISF8_9ACTN</name>
<comment type="caution">
    <text evidence="8">The sequence shown here is derived from an EMBL/GenBank/DDBJ whole genome shotgun (WGS) entry which is preliminary data.</text>
</comment>
<comment type="subcellular location">
    <subcellularLocation>
        <location evidence="1">Cell membrane</location>
        <topology evidence="1">Multi-pass membrane protein</topology>
    </subcellularLocation>
</comment>
<dbReference type="Pfam" id="PF07690">
    <property type="entry name" value="MFS_1"/>
    <property type="match status" value="1"/>
</dbReference>
<sequence length="399" mass="41713">MYLASVGPPRTLLRRVPGNVVALGIVSLVTDVSAEMVTAVLPLYLVFGLGLNPLQFGLLDGLYAGATAVLRLVGGHVADRWRRLKTVAGVGYALSAISKLGFLAAGSTVPAIGAVLAIDRAGKGIRTAPRDALISLSSDPATMGRSFGVHRALDTIGAFLGPLVATLVLWASLNDYNSVFVTSFALAACGVILLTTVVQNHTPSSTLVVRASAVGLLKDSGFRRCCVWAAGLGLFTITDSFVYLAVQRRWDISTSLFPLLPLGTAGTFLLLAIPLGRLGDRVGRWKVFIGGHLALVVALLVVCGPVGAWWLVLALHGVFYAATDGVLPAAVGPLLPEDLRATGLAVLQTGQALARMAAAVTVGLLWTLWDLRPALLAFTLALLAVTIAAAVFKPLEVRR</sequence>
<organism evidence="8 10">
    <name type="scientific">Kribbella speibonae</name>
    <dbReference type="NCBI Taxonomy" id="1572660"/>
    <lineage>
        <taxon>Bacteria</taxon>
        <taxon>Bacillati</taxon>
        <taxon>Actinomycetota</taxon>
        <taxon>Actinomycetes</taxon>
        <taxon>Propionibacteriales</taxon>
        <taxon>Kribbellaceae</taxon>
        <taxon>Kribbella</taxon>
    </lineage>
</organism>
<evidence type="ECO:0000256" key="3">
    <source>
        <dbReference type="ARBA" id="ARBA00022989"/>
    </source>
</evidence>
<dbReference type="Proteomes" id="UP000294225">
    <property type="component" value="Unassembled WGS sequence"/>
</dbReference>
<dbReference type="InterPro" id="IPR011701">
    <property type="entry name" value="MFS"/>
</dbReference>
<evidence type="ECO:0000256" key="4">
    <source>
        <dbReference type="ARBA" id="ARBA00023136"/>
    </source>
</evidence>
<evidence type="ECO:0000313" key="9">
    <source>
        <dbReference type="Proteomes" id="UP000292385"/>
    </source>
</evidence>
<evidence type="ECO:0000256" key="2">
    <source>
        <dbReference type="ARBA" id="ARBA00022692"/>
    </source>
</evidence>
<gene>
    <name evidence="7" type="ORF">E0H58_03415</name>
    <name evidence="8" type="ORF">E0H92_25770</name>
</gene>
<evidence type="ECO:0000313" key="8">
    <source>
        <dbReference type="EMBL" id="TCC36089.1"/>
    </source>
</evidence>
<dbReference type="CDD" id="cd17370">
    <property type="entry name" value="MFS_MJ1317_like"/>
    <property type="match status" value="1"/>
</dbReference>
<feature type="transmembrane region" description="Helical" evidence="5">
    <location>
        <begin position="352"/>
        <end position="369"/>
    </location>
</feature>
<dbReference type="PANTHER" id="PTHR23518">
    <property type="entry name" value="C-METHYLTRANSFERASE"/>
    <property type="match status" value="1"/>
</dbReference>
<keyword evidence="3 5" id="KW-1133">Transmembrane helix</keyword>
<dbReference type="PANTHER" id="PTHR23518:SF2">
    <property type="entry name" value="MAJOR FACILITATOR SUPERFAMILY TRANSPORTER"/>
    <property type="match status" value="1"/>
</dbReference>
<dbReference type="EMBL" id="SJJY01000001">
    <property type="protein sequence ID" value="TCC27060.1"/>
    <property type="molecule type" value="Genomic_DNA"/>
</dbReference>
<reference evidence="9 10" key="1">
    <citation type="submission" date="2019-02" db="EMBL/GenBank/DDBJ databases">
        <title>Kribbella capetownensis sp. nov. and Kribbella speibonae sp. nov., isolated from soil.</title>
        <authorList>
            <person name="Curtis S.M."/>
            <person name="Norton I."/>
            <person name="Everest G.J."/>
            <person name="Meyers P.R."/>
        </authorList>
    </citation>
    <scope>NUCLEOTIDE SEQUENCE [LARGE SCALE GENOMIC DNA]</scope>
    <source>
        <strain evidence="7 9">SK5</strain>
        <strain evidence="8 10">YM55</strain>
    </source>
</reference>
<feature type="transmembrane region" description="Helical" evidence="5">
    <location>
        <begin position="225"/>
        <end position="246"/>
    </location>
</feature>
<dbReference type="Proteomes" id="UP000292385">
    <property type="component" value="Unassembled WGS sequence"/>
</dbReference>
<protein>
    <submittedName>
        <fullName evidence="8">MFS transporter</fullName>
    </submittedName>
</protein>
<feature type="transmembrane region" description="Helical" evidence="5">
    <location>
        <begin position="375"/>
        <end position="392"/>
    </location>
</feature>
<evidence type="ECO:0000259" key="6">
    <source>
        <dbReference type="PROSITE" id="PS50850"/>
    </source>
</evidence>